<dbReference type="GO" id="GO:0003824">
    <property type="term" value="F:catalytic activity"/>
    <property type="evidence" value="ECO:0007669"/>
    <property type="project" value="InterPro"/>
</dbReference>
<organism evidence="1">
    <name type="scientific">bioreactor metagenome</name>
    <dbReference type="NCBI Taxonomy" id="1076179"/>
    <lineage>
        <taxon>unclassified sequences</taxon>
        <taxon>metagenomes</taxon>
        <taxon>ecological metagenomes</taxon>
    </lineage>
</organism>
<sequence>MFKIERGDVFGLLHPSIDVHTLGIISFSQILEQCGLPFWLADQDLSRDLEALGRGGGGRLLRAWIRNKGISLLGLSYRLDPQDALRIYAALREFLSREKLLAKDGGTLRGLFFAGLPEACQAVLERFPDTAGVFMGDETPHETMRKLGIPDELMPSSMSEGLKYDSARMAFGESLVKSGTYHNLKPIDRSGYKNFGLRGDRLVDRVGHSLARGLPPLTRVHAGPYLNDRHEAVKLFLDWARRLASGGYLDVLSIGSSQLTQSNFGESWEGKSNGGGVPIASPEEFSAVWEAARPMLVRTYAGTKDVPALARVNEKTLDIAWHALSFWWFCQLDGRGPNPVLANLEEHFSTLRYIASTGKPFEPNVPHHFAFRGTDDLGYVLSGYVAAKAAKLQGVGALVLQIMLNTPKYLWGIQDLAKARALLRLVRELEEPGFKVYLQPRGGLDYFSPDAEKAKAQLAAVTAMMDDIEPQDEGSPQIIHVVSYSEAFRLADPDVMEESIKISLHALQEYRRLRARGAVDDMGRNEELAVREEELYRQAKAMVDAVETLIPGAYTPQGFYKMLKFGVFPLPWLTNLKEEFPNAHIPTGLVQGGVRALDEKGSPLPVGRRIEMIQEAIALATNPGGSHGKW</sequence>
<dbReference type="Gene3D" id="3.20.20.240">
    <property type="entry name" value="Methylmalonyl-CoA mutase"/>
    <property type="match status" value="1"/>
</dbReference>
<accession>A0A644SWB8</accession>
<reference evidence="1" key="1">
    <citation type="submission" date="2019-08" db="EMBL/GenBank/DDBJ databases">
        <authorList>
            <person name="Kucharzyk K."/>
            <person name="Murdoch R.W."/>
            <person name="Higgins S."/>
            <person name="Loffler F."/>
        </authorList>
    </citation>
    <scope>NUCLEOTIDE SEQUENCE</scope>
</reference>
<evidence type="ECO:0008006" key="2">
    <source>
        <dbReference type="Google" id="ProtNLM"/>
    </source>
</evidence>
<dbReference type="SUPFAM" id="SSF51703">
    <property type="entry name" value="Cobalamin (vitamin B12)-dependent enzymes"/>
    <property type="match status" value="1"/>
</dbReference>
<gene>
    <name evidence="1" type="ORF">SDC9_04451</name>
</gene>
<dbReference type="EMBL" id="VSSQ01000008">
    <property type="protein sequence ID" value="MPL58905.1"/>
    <property type="molecule type" value="Genomic_DNA"/>
</dbReference>
<name>A0A644SWB8_9ZZZZ</name>
<comment type="caution">
    <text evidence="1">The sequence shown here is derived from an EMBL/GenBank/DDBJ whole genome shotgun (WGS) entry which is preliminary data.</text>
</comment>
<dbReference type="AlphaFoldDB" id="A0A644SWB8"/>
<proteinExistence type="predicted"/>
<evidence type="ECO:0000313" key="1">
    <source>
        <dbReference type="EMBL" id="MPL58905.1"/>
    </source>
</evidence>
<dbReference type="GO" id="GO:0031419">
    <property type="term" value="F:cobalamin binding"/>
    <property type="evidence" value="ECO:0007669"/>
    <property type="project" value="InterPro"/>
</dbReference>
<protein>
    <recommendedName>
        <fullName evidence="2">Cobalamin-binding protein</fullName>
    </recommendedName>
</protein>
<dbReference type="InterPro" id="IPR016176">
    <property type="entry name" value="Cbl-dep_enz_cat"/>
</dbReference>